<dbReference type="CDD" id="cd18186">
    <property type="entry name" value="BTB_POZ_ZBTB_KLHL-like"/>
    <property type="match status" value="1"/>
</dbReference>
<dbReference type="STRING" id="658429.L8FXF8"/>
<protein>
    <recommendedName>
        <fullName evidence="2">BTB domain-containing protein</fullName>
    </recommendedName>
</protein>
<evidence type="ECO:0000313" key="3">
    <source>
        <dbReference type="EMBL" id="ELR04401.1"/>
    </source>
</evidence>
<dbReference type="AlphaFoldDB" id="L8FXF8"/>
<accession>L8FXF8</accession>
<feature type="region of interest" description="Disordered" evidence="1">
    <location>
        <begin position="1"/>
        <end position="23"/>
    </location>
</feature>
<dbReference type="InterPro" id="IPR011333">
    <property type="entry name" value="SKP1/BTB/POZ_sf"/>
</dbReference>
<gene>
    <name evidence="3" type="ORF">GMDG_01477</name>
</gene>
<dbReference type="InParanoid" id="L8FXF8"/>
<dbReference type="InterPro" id="IPR000210">
    <property type="entry name" value="BTB/POZ_dom"/>
</dbReference>
<evidence type="ECO:0000259" key="2">
    <source>
        <dbReference type="PROSITE" id="PS50097"/>
    </source>
</evidence>
<dbReference type="OrthoDB" id="1022638at2759"/>
<dbReference type="VEuPathDB" id="FungiDB:GMDG_01477"/>
<dbReference type="HOGENOM" id="CLU_787835_0_0_1"/>
<proteinExistence type="predicted"/>
<dbReference type="Proteomes" id="UP000011064">
    <property type="component" value="Unassembled WGS sequence"/>
</dbReference>
<evidence type="ECO:0000256" key="1">
    <source>
        <dbReference type="SAM" id="MobiDB-lite"/>
    </source>
</evidence>
<dbReference type="SMART" id="SM00225">
    <property type="entry name" value="BTB"/>
    <property type="match status" value="1"/>
</dbReference>
<dbReference type="Pfam" id="PF00651">
    <property type="entry name" value="BTB"/>
    <property type="match status" value="1"/>
</dbReference>
<dbReference type="PROSITE" id="PS50097">
    <property type="entry name" value="BTB"/>
    <property type="match status" value="1"/>
</dbReference>
<dbReference type="SUPFAM" id="SSF54695">
    <property type="entry name" value="POZ domain"/>
    <property type="match status" value="1"/>
</dbReference>
<dbReference type="Gene3D" id="3.30.710.10">
    <property type="entry name" value="Potassium Channel Kv1.1, Chain A"/>
    <property type="match status" value="1"/>
</dbReference>
<dbReference type="PANTHER" id="PTHR47843">
    <property type="entry name" value="BTB DOMAIN-CONTAINING PROTEIN-RELATED"/>
    <property type="match status" value="1"/>
</dbReference>
<dbReference type="EMBL" id="GL573186">
    <property type="protein sequence ID" value="ELR04401.1"/>
    <property type="molecule type" value="Genomic_DNA"/>
</dbReference>
<evidence type="ECO:0000313" key="4">
    <source>
        <dbReference type="Proteomes" id="UP000011064"/>
    </source>
</evidence>
<feature type="domain" description="BTB" evidence="2">
    <location>
        <begin position="34"/>
        <end position="103"/>
    </location>
</feature>
<sequence>MRQKSSAQRSSKQSSQGKPSLPSLFSETFGTEIVQVTVGNDEFKRTFAVHKNLLVSKSRFFSAMFDSNFLDAVTSSAFFPDDDPSAFEVLMEWIYYDSLKSISLNSSHTQEEGQENMRKIIATLGLADKYCIDELADRCLTILYHRLREYVSCQLDLDMIAFIYATTGPISMARKYAASELAAAPRNQEVSPPPQKTLVHRFTPMHICEISANAFHHEMMQNDSEFFQTSIYEIDQIIHEKELVEDEETLRLIQQKLPHMHRRYTDVFSKLESDRIPPHRIYDHKIQLEAPLPNAFSPLYGQGTEELKATKQYLLENLEKEFIVNSNSPFASPILFVKKADGKLRFASITGS</sequence>
<keyword evidence="4" id="KW-1185">Reference proteome</keyword>
<reference evidence="4" key="1">
    <citation type="submission" date="2010-09" db="EMBL/GenBank/DDBJ databases">
        <title>The genome sequence of Geomyces destructans 20631-21.</title>
        <authorList>
            <consortium name="The Broad Institute Genome Sequencing Platform"/>
            <person name="Cuomo C.A."/>
            <person name="Blehert D.S."/>
            <person name="Lorch J.M."/>
            <person name="Young S.K."/>
            <person name="Zeng Q."/>
            <person name="Gargeya S."/>
            <person name="Fitzgerald M."/>
            <person name="Haas B."/>
            <person name="Abouelleil A."/>
            <person name="Alvarado L."/>
            <person name="Arachchi H.M."/>
            <person name="Berlin A."/>
            <person name="Brown A."/>
            <person name="Chapman S.B."/>
            <person name="Chen Z."/>
            <person name="Dunbar C."/>
            <person name="Freedman E."/>
            <person name="Gearin G."/>
            <person name="Gellesch M."/>
            <person name="Goldberg J."/>
            <person name="Griggs A."/>
            <person name="Gujja S."/>
            <person name="Heiman D."/>
            <person name="Howarth C."/>
            <person name="Larson L."/>
            <person name="Lui A."/>
            <person name="MacDonald P.J.P."/>
            <person name="Montmayeur A."/>
            <person name="Murphy C."/>
            <person name="Neiman D."/>
            <person name="Pearson M."/>
            <person name="Priest M."/>
            <person name="Roberts A."/>
            <person name="Saif S."/>
            <person name="Shea T."/>
            <person name="Shenoy N."/>
            <person name="Sisk P."/>
            <person name="Stolte C."/>
            <person name="Sykes S."/>
            <person name="Wortman J."/>
            <person name="Nusbaum C."/>
            <person name="Birren B."/>
        </authorList>
    </citation>
    <scope>NUCLEOTIDE SEQUENCE [LARGE SCALE GENOMIC DNA]</scope>
    <source>
        <strain evidence="4">ATCC MYA-4855 / 20631-21</strain>
    </source>
</reference>
<dbReference type="InterPro" id="IPR043502">
    <property type="entry name" value="DNA/RNA_pol_sf"/>
</dbReference>
<dbReference type="Gene3D" id="3.10.10.10">
    <property type="entry name" value="HIV Type 1 Reverse Transcriptase, subunit A, domain 1"/>
    <property type="match status" value="1"/>
</dbReference>
<organism evidence="3 4">
    <name type="scientific">Pseudogymnoascus destructans (strain ATCC MYA-4855 / 20631-21)</name>
    <name type="common">Bat white-nose syndrome fungus</name>
    <name type="synonym">Geomyces destructans</name>
    <dbReference type="NCBI Taxonomy" id="658429"/>
    <lineage>
        <taxon>Eukaryota</taxon>
        <taxon>Fungi</taxon>
        <taxon>Dikarya</taxon>
        <taxon>Ascomycota</taxon>
        <taxon>Pezizomycotina</taxon>
        <taxon>Leotiomycetes</taxon>
        <taxon>Thelebolales</taxon>
        <taxon>Thelebolaceae</taxon>
        <taxon>Pseudogymnoascus</taxon>
    </lineage>
</organism>
<name>L8FXF8_PSED2</name>
<dbReference type="SUPFAM" id="SSF56672">
    <property type="entry name" value="DNA/RNA polymerases"/>
    <property type="match status" value="1"/>
</dbReference>